<feature type="repeat" description="WD" evidence="3">
    <location>
        <begin position="458"/>
        <end position="498"/>
    </location>
</feature>
<dbReference type="InterPro" id="IPR036322">
    <property type="entry name" value="WD40_repeat_dom_sf"/>
</dbReference>
<reference evidence="6 7" key="1">
    <citation type="submission" date="2016-11" db="EMBL/GenBank/DDBJ databases">
        <title>The macronuclear genome of Stentor coeruleus: a giant cell with tiny introns.</title>
        <authorList>
            <person name="Slabodnick M."/>
            <person name="Ruby J.G."/>
            <person name="Reiff S.B."/>
            <person name="Swart E.C."/>
            <person name="Gosai S."/>
            <person name="Prabakaran S."/>
            <person name="Witkowska E."/>
            <person name="Larue G.E."/>
            <person name="Fisher S."/>
            <person name="Freeman R.M."/>
            <person name="Gunawardena J."/>
            <person name="Chu W."/>
            <person name="Stover N.A."/>
            <person name="Gregory B.D."/>
            <person name="Nowacki M."/>
            <person name="Derisi J."/>
            <person name="Roy S.W."/>
            <person name="Marshall W.F."/>
            <person name="Sood P."/>
        </authorList>
    </citation>
    <scope>NUCLEOTIDE SEQUENCE [LARGE SCALE GENOMIC DNA]</scope>
    <source>
        <strain evidence="6">WM001</strain>
    </source>
</reference>
<evidence type="ECO:0000256" key="2">
    <source>
        <dbReference type="ARBA" id="ARBA00022737"/>
    </source>
</evidence>
<evidence type="ECO:0000256" key="5">
    <source>
        <dbReference type="SAM" id="Phobius"/>
    </source>
</evidence>
<protein>
    <submittedName>
        <fullName evidence="6">Uncharacterized protein</fullName>
    </submittedName>
</protein>
<feature type="transmembrane region" description="Helical" evidence="5">
    <location>
        <begin position="916"/>
        <end position="932"/>
    </location>
</feature>
<dbReference type="GO" id="GO:1990234">
    <property type="term" value="C:transferase complex"/>
    <property type="evidence" value="ECO:0007669"/>
    <property type="project" value="UniProtKB-ARBA"/>
</dbReference>
<feature type="compositionally biased region" description="Polar residues" evidence="4">
    <location>
        <begin position="45"/>
        <end position="62"/>
    </location>
</feature>
<feature type="compositionally biased region" description="Polar residues" evidence="4">
    <location>
        <begin position="389"/>
        <end position="398"/>
    </location>
</feature>
<dbReference type="PANTHER" id="PTHR22847:SF637">
    <property type="entry name" value="WD REPEAT DOMAIN 5B"/>
    <property type="match status" value="1"/>
</dbReference>
<dbReference type="InterPro" id="IPR019775">
    <property type="entry name" value="WD40_repeat_CS"/>
</dbReference>
<feature type="transmembrane region" description="Helical" evidence="5">
    <location>
        <begin position="938"/>
        <end position="954"/>
    </location>
</feature>
<dbReference type="OrthoDB" id="437584at2759"/>
<feature type="transmembrane region" description="Helical" evidence="5">
    <location>
        <begin position="1024"/>
        <end position="1044"/>
    </location>
</feature>
<dbReference type="EMBL" id="MPUH01000606">
    <property type="protein sequence ID" value="OMJ76885.1"/>
    <property type="molecule type" value="Genomic_DNA"/>
</dbReference>
<dbReference type="SUPFAM" id="SSF50998">
    <property type="entry name" value="Quinoprotein alcohol dehydrogenase-like"/>
    <property type="match status" value="1"/>
</dbReference>
<keyword evidence="5" id="KW-1133">Transmembrane helix</keyword>
<dbReference type="InterPro" id="IPR015943">
    <property type="entry name" value="WD40/YVTN_repeat-like_dom_sf"/>
</dbReference>
<evidence type="ECO:0000256" key="4">
    <source>
        <dbReference type="SAM" id="MobiDB-lite"/>
    </source>
</evidence>
<dbReference type="Proteomes" id="UP000187209">
    <property type="component" value="Unassembled WGS sequence"/>
</dbReference>
<gene>
    <name evidence="6" type="ORF">SteCoe_23658</name>
</gene>
<keyword evidence="5" id="KW-0472">Membrane</keyword>
<dbReference type="Pfam" id="PF00400">
    <property type="entry name" value="WD40"/>
    <property type="match status" value="2"/>
</dbReference>
<keyword evidence="7" id="KW-1185">Reference proteome</keyword>
<feature type="repeat" description="WD" evidence="3">
    <location>
        <begin position="499"/>
        <end position="529"/>
    </location>
</feature>
<keyword evidence="1 3" id="KW-0853">WD repeat</keyword>
<name>A0A1R2BJU8_9CILI</name>
<dbReference type="SUPFAM" id="SSF50978">
    <property type="entry name" value="WD40 repeat-like"/>
    <property type="match status" value="1"/>
</dbReference>
<feature type="compositionally biased region" description="Basic and acidic residues" evidence="4">
    <location>
        <begin position="399"/>
        <end position="413"/>
    </location>
</feature>
<dbReference type="SMART" id="SM00320">
    <property type="entry name" value="WD40"/>
    <property type="match status" value="4"/>
</dbReference>
<feature type="region of interest" description="Disordered" evidence="4">
    <location>
        <begin position="45"/>
        <end position="64"/>
    </location>
</feature>
<sequence length="1151" mass="131624">MKKELALPLISSLPEGGCINLTPHSLKSPFNMNYEGSQVGKITQSHRSFSQVSNDSKSSRSFTNRDDLQSIPEIFAEISAFINDKFAAFVHTPYCFTDVKVLKSETHAVGVTDEGYCVYLDLTDTGFDEVLLSKNGLSGILVYDNDRNALAKEKVQGKIYLLELPSMSIMKIINIKGDGNNGIGRMCFSPNEDYCFARLWKGEIIRWKTCDFDKYEVMFSDKSVVCMNISPEGELVLGMIDRRIIIYNADFEKLIEKYYEFKIDAYISFSQSGHLIILAMAKEVKVISKSNMNVINVYQLGCMAYDCIMTKDDHYIIAPLETGELAFIDNTANKQPLKIKVHSSSIKSIYLSTDQTEIITFGTDFKLGKTKFPEISSLHTLSDAHHNTNTALSTARSQTDPRESIESQVSDRKIQDPDEGFKALCLCESSSQDIAIVGGQSNNILVWDLKSTKKYGNLYGHTDYVYALECISDEIIASGSGDTTIMIWNFRTLSFMYSLNGHSDIVCSLLKIDDWRLASGSKDRSVKVWLWEEKNMIFQINDLPTPVYSMLLPKAEYLLVGLNKIIQCWDMKTYSIIFEKNCYVEASGLKAFYSDFEGNLKNYIGIGLDDSALCFENPFLSSNLKMIGKDEYSEYNYMSYIREIIMYKVPPYDPSMDKWIIFPYMVNTLHFYAYYDMPDYLVQSIQNGTALLTTTSHENPLSIAIDMRNKDCVQTILKSSSMKQNQNPFILSNIKTSSLLSLNSFNISSLSKLYNLLLVNYYNSHKYLDGEIRLPVIKASFAQILLTHNIACSEKSDEPDIEVKYARSLIPFYLEIGSENSIEFLKSIIKCEQAKIFCTEIIQHFLMYKWEKVKFWLYAEAIVFLGFFSMIVTKCLLYDENIWEMIALPLSCILTLENVMVSIMAKEVNLWEILDYIRFVVFLAHFIVSLIGKNTVTLLVITLIISSLQGLFYFKIWKGTRKLISIIVKVGYDIFSFLMVLTYLLIAIGAILHVIASQNDLNNIGAFDLIQISEQNFGDFLENLFLVFMTFINPIIMLNILLALSAENYSKSKDLSKALDYKEIASIIMRIEHLHFLNRKKNHHEYLQICSEIKRTERTKLQKLAKIIKEVKKSQETHQVQVVTKLQSYDEKLLSLENIMSSIKDRNKKIR</sequence>
<dbReference type="Gene3D" id="2.130.10.10">
    <property type="entry name" value="YVTN repeat-like/Quinoprotein amine dehydrogenase"/>
    <property type="match status" value="2"/>
</dbReference>
<dbReference type="PROSITE" id="PS00678">
    <property type="entry name" value="WD_REPEATS_1"/>
    <property type="match status" value="1"/>
</dbReference>
<evidence type="ECO:0000313" key="7">
    <source>
        <dbReference type="Proteomes" id="UP000187209"/>
    </source>
</evidence>
<dbReference type="InterPro" id="IPR011047">
    <property type="entry name" value="Quinoprotein_ADH-like_sf"/>
</dbReference>
<dbReference type="PROSITE" id="PS50294">
    <property type="entry name" value="WD_REPEATS_REGION"/>
    <property type="match status" value="1"/>
</dbReference>
<feature type="transmembrane region" description="Helical" evidence="5">
    <location>
        <begin position="974"/>
        <end position="996"/>
    </location>
</feature>
<comment type="caution">
    <text evidence="6">The sequence shown here is derived from an EMBL/GenBank/DDBJ whole genome shotgun (WGS) entry which is preliminary data.</text>
</comment>
<evidence type="ECO:0000313" key="6">
    <source>
        <dbReference type="EMBL" id="OMJ76885.1"/>
    </source>
</evidence>
<feature type="transmembrane region" description="Helical" evidence="5">
    <location>
        <begin position="855"/>
        <end position="873"/>
    </location>
</feature>
<evidence type="ECO:0000256" key="3">
    <source>
        <dbReference type="PROSITE-ProRule" id="PRU00221"/>
    </source>
</evidence>
<keyword evidence="2" id="KW-0677">Repeat</keyword>
<evidence type="ECO:0000256" key="1">
    <source>
        <dbReference type="ARBA" id="ARBA00022574"/>
    </source>
</evidence>
<dbReference type="PROSITE" id="PS50082">
    <property type="entry name" value="WD_REPEATS_2"/>
    <property type="match status" value="2"/>
</dbReference>
<feature type="region of interest" description="Disordered" evidence="4">
    <location>
        <begin position="389"/>
        <end position="413"/>
    </location>
</feature>
<dbReference type="PANTHER" id="PTHR22847">
    <property type="entry name" value="WD40 REPEAT PROTEIN"/>
    <property type="match status" value="1"/>
</dbReference>
<proteinExistence type="predicted"/>
<accession>A0A1R2BJU8</accession>
<dbReference type="InterPro" id="IPR001680">
    <property type="entry name" value="WD40_rpt"/>
</dbReference>
<keyword evidence="5" id="KW-0812">Transmembrane</keyword>
<organism evidence="6 7">
    <name type="scientific">Stentor coeruleus</name>
    <dbReference type="NCBI Taxonomy" id="5963"/>
    <lineage>
        <taxon>Eukaryota</taxon>
        <taxon>Sar</taxon>
        <taxon>Alveolata</taxon>
        <taxon>Ciliophora</taxon>
        <taxon>Postciliodesmatophora</taxon>
        <taxon>Heterotrichea</taxon>
        <taxon>Heterotrichida</taxon>
        <taxon>Stentoridae</taxon>
        <taxon>Stentor</taxon>
    </lineage>
</organism>
<dbReference type="AlphaFoldDB" id="A0A1R2BJU8"/>